<name>A0A813GTZ4_POLGL</name>
<gene>
    <name evidence="2" type="ORF">PGLA1383_LOCUS43613</name>
</gene>
<sequence>VAAGHAAAAAALAAATAFSPLPFQAPNFFPMPGHMPGMHLNPFVLPMPGMPMPPMPMPHMPPGLPSMMSMMIPGSVHCNPFEANGCSPWPATGDGICLETLLLEQQGRYSTGFSSNDYSTYGTPHAGLILTERTRPEEEDEYEDYDNQDEVQVLVARARRLQGTNASPLERASEEMTGLDEAELEQRLTRKKNMKASFGFKSSPGALGGSGSKGFKKERMGTTMQSQDCDNMTKMLQTKLRPDVPCMVCDINTGQVLIANFHADDLFESSAATGRLIDHDLISLIAPEDRDKLSTCMTYLIVSQWPRMDTQRVHIQTLTGRKRSVHVEGSQLIASWWQLDFSLDSSTS</sequence>
<keyword evidence="3" id="KW-1185">Reference proteome</keyword>
<comment type="caution">
    <text evidence="2">The sequence shown here is derived from an EMBL/GenBank/DDBJ whole genome shotgun (WGS) entry which is preliminary data.</text>
</comment>
<feature type="non-terminal residue" evidence="2">
    <location>
        <position position="348"/>
    </location>
</feature>
<proteinExistence type="predicted"/>
<protein>
    <recommendedName>
        <fullName evidence="4">PAS domain-containing protein</fullName>
    </recommendedName>
</protein>
<dbReference type="Proteomes" id="UP000654075">
    <property type="component" value="Unassembled WGS sequence"/>
</dbReference>
<evidence type="ECO:0000313" key="3">
    <source>
        <dbReference type="Proteomes" id="UP000654075"/>
    </source>
</evidence>
<accession>A0A813GTZ4</accession>
<dbReference type="EMBL" id="CAJNNV010029011">
    <property type="protein sequence ID" value="CAE8626711.1"/>
    <property type="molecule type" value="Genomic_DNA"/>
</dbReference>
<evidence type="ECO:0008006" key="4">
    <source>
        <dbReference type="Google" id="ProtNLM"/>
    </source>
</evidence>
<evidence type="ECO:0000313" key="2">
    <source>
        <dbReference type="EMBL" id="CAE8626711.1"/>
    </source>
</evidence>
<dbReference type="AlphaFoldDB" id="A0A813GTZ4"/>
<organism evidence="2 3">
    <name type="scientific">Polarella glacialis</name>
    <name type="common">Dinoflagellate</name>
    <dbReference type="NCBI Taxonomy" id="89957"/>
    <lineage>
        <taxon>Eukaryota</taxon>
        <taxon>Sar</taxon>
        <taxon>Alveolata</taxon>
        <taxon>Dinophyceae</taxon>
        <taxon>Suessiales</taxon>
        <taxon>Suessiaceae</taxon>
        <taxon>Polarella</taxon>
    </lineage>
</organism>
<evidence type="ECO:0000256" key="1">
    <source>
        <dbReference type="SAM" id="MobiDB-lite"/>
    </source>
</evidence>
<reference evidence="2" key="1">
    <citation type="submission" date="2021-02" db="EMBL/GenBank/DDBJ databases">
        <authorList>
            <person name="Dougan E. K."/>
            <person name="Rhodes N."/>
            <person name="Thang M."/>
            <person name="Chan C."/>
        </authorList>
    </citation>
    <scope>NUCLEOTIDE SEQUENCE</scope>
</reference>
<feature type="region of interest" description="Disordered" evidence="1">
    <location>
        <begin position="195"/>
        <end position="228"/>
    </location>
</feature>